<dbReference type="EMBL" id="ANMO01000211">
    <property type="protein sequence ID" value="EMB14693.1"/>
    <property type="molecule type" value="Genomic_DNA"/>
</dbReference>
<reference evidence="1" key="1">
    <citation type="submission" date="2012-11" db="EMBL/GenBank/DDBJ databases">
        <title>Permanent draft genomes of Rhodopirellula europaea strain SH398 and 6C.</title>
        <authorList>
            <person name="Richter M."/>
            <person name="Richter-Heitmann T."/>
            <person name="Frank C."/>
            <person name="Harder J."/>
            <person name="Glockner F.O."/>
        </authorList>
    </citation>
    <scope>NUCLEOTIDE SEQUENCE</scope>
    <source>
        <strain evidence="1">6C</strain>
    </source>
</reference>
<accession>M2AYQ8</accession>
<proteinExistence type="predicted"/>
<sequence>MSCHIHDASPNLWPPNARSLFGLYCVRRGVRDQQGAHALH</sequence>
<name>M2AYQ8_9BACT</name>
<organism evidence="1 2">
    <name type="scientific">Rhodopirellula europaea 6C</name>
    <dbReference type="NCBI Taxonomy" id="1263867"/>
    <lineage>
        <taxon>Bacteria</taxon>
        <taxon>Pseudomonadati</taxon>
        <taxon>Planctomycetota</taxon>
        <taxon>Planctomycetia</taxon>
        <taxon>Pirellulales</taxon>
        <taxon>Pirellulaceae</taxon>
        <taxon>Rhodopirellula</taxon>
    </lineage>
</organism>
<comment type="caution">
    <text evidence="1">The sequence shown here is derived from an EMBL/GenBank/DDBJ whole genome shotgun (WGS) entry which is preliminary data.</text>
</comment>
<gene>
    <name evidence="1" type="ORF">RE6C_04500</name>
</gene>
<dbReference type="AlphaFoldDB" id="M2AYQ8"/>
<protein>
    <submittedName>
        <fullName evidence="1">Uncharacterized protein</fullName>
    </submittedName>
</protein>
<evidence type="ECO:0000313" key="2">
    <source>
        <dbReference type="Proteomes" id="UP000011529"/>
    </source>
</evidence>
<dbReference type="Proteomes" id="UP000011529">
    <property type="component" value="Unassembled WGS sequence"/>
</dbReference>
<keyword evidence="2" id="KW-1185">Reference proteome</keyword>
<evidence type="ECO:0000313" key="1">
    <source>
        <dbReference type="EMBL" id="EMB14693.1"/>
    </source>
</evidence>
<reference evidence="1" key="2">
    <citation type="journal article" date="2013" name="Mar. Genomics">
        <title>Expression of sulfatases in Rhodopirellula baltica and the diversity of sulfatases in the genus Rhodopirellula.</title>
        <authorList>
            <person name="Wegner C.E."/>
            <person name="Richter-Heitmann T."/>
            <person name="Klindworth A."/>
            <person name="Klockow C."/>
            <person name="Richter M."/>
            <person name="Achstetter T."/>
            <person name="Glockner F.O."/>
            <person name="Harder J."/>
        </authorList>
    </citation>
    <scope>NUCLEOTIDE SEQUENCE [LARGE SCALE GENOMIC DNA]</scope>
    <source>
        <strain evidence="1">6C</strain>
    </source>
</reference>